<dbReference type="Pfam" id="PF02770">
    <property type="entry name" value="Acyl-CoA_dh_M"/>
    <property type="match status" value="1"/>
</dbReference>
<dbReference type="GO" id="GO:0005777">
    <property type="term" value="C:peroxisome"/>
    <property type="evidence" value="ECO:0007669"/>
    <property type="project" value="TreeGrafter"/>
</dbReference>
<evidence type="ECO:0000259" key="6">
    <source>
        <dbReference type="Pfam" id="PF00441"/>
    </source>
</evidence>
<dbReference type="Gene3D" id="1.10.540.10">
    <property type="entry name" value="Acyl-CoA dehydrogenase/oxidase, N-terminal domain"/>
    <property type="match status" value="1"/>
</dbReference>
<dbReference type="GO" id="GO:0006635">
    <property type="term" value="P:fatty acid beta-oxidation"/>
    <property type="evidence" value="ECO:0007669"/>
    <property type="project" value="InterPro"/>
</dbReference>
<comment type="cofactor">
    <cofactor evidence="1 5">
        <name>FAD</name>
        <dbReference type="ChEBI" id="CHEBI:57692"/>
    </cofactor>
</comment>
<accession>A0A3S8V359</accession>
<dbReference type="Pfam" id="PF00441">
    <property type="entry name" value="Acyl-CoA_dh_1"/>
    <property type="match status" value="1"/>
</dbReference>
<evidence type="ECO:0000256" key="4">
    <source>
        <dbReference type="ARBA" id="ARBA00022827"/>
    </source>
</evidence>
<dbReference type="Pfam" id="PF02771">
    <property type="entry name" value="Acyl-CoA_dh_N"/>
    <property type="match status" value="1"/>
</dbReference>
<evidence type="ECO:0000256" key="5">
    <source>
        <dbReference type="RuleBase" id="RU362125"/>
    </source>
</evidence>
<organism evidence="9">
    <name type="scientific">Nephromyces sp. MMRI</name>
    <dbReference type="NCBI Taxonomy" id="2496275"/>
    <lineage>
        <taxon>Eukaryota</taxon>
        <taxon>Sar</taxon>
        <taxon>Alveolata</taxon>
        <taxon>Apicomplexa</taxon>
        <taxon>Aconoidasida</taxon>
        <taxon>Nephromycida</taxon>
        <taxon>Nephromyces</taxon>
    </lineage>
</organism>
<evidence type="ECO:0000313" key="9">
    <source>
        <dbReference type="EMBL" id="AZL94506.1"/>
    </source>
</evidence>
<dbReference type="InterPro" id="IPR006091">
    <property type="entry name" value="Acyl-CoA_Oxase/DH_mid-dom"/>
</dbReference>
<dbReference type="GO" id="GO:0050660">
    <property type="term" value="F:flavin adenine dinucleotide binding"/>
    <property type="evidence" value="ECO:0007669"/>
    <property type="project" value="InterPro"/>
</dbReference>
<keyword evidence="3 5" id="KW-0285">Flavoprotein</keyword>
<feature type="domain" description="Acyl-CoA oxidase/dehydrogenase middle" evidence="7">
    <location>
        <begin position="162"/>
        <end position="254"/>
    </location>
</feature>
<feature type="domain" description="Acyl-CoA dehydrogenase/oxidase N-terminal" evidence="8">
    <location>
        <begin position="48"/>
        <end position="157"/>
    </location>
</feature>
<feature type="domain" description="Acyl-CoA dehydrogenase/oxidase C-terminal" evidence="6">
    <location>
        <begin position="272"/>
        <end position="393"/>
    </location>
</feature>
<dbReference type="InterPro" id="IPR046373">
    <property type="entry name" value="Acyl-CoA_Oxase/DH_mid-dom_sf"/>
</dbReference>
<evidence type="ECO:0000256" key="2">
    <source>
        <dbReference type="ARBA" id="ARBA00009347"/>
    </source>
</evidence>
<evidence type="ECO:0000259" key="7">
    <source>
        <dbReference type="Pfam" id="PF02770"/>
    </source>
</evidence>
<dbReference type="Gene3D" id="2.40.110.10">
    <property type="entry name" value="Butyryl-CoA Dehydrogenase, subunit A, domain 2"/>
    <property type="match status" value="1"/>
</dbReference>
<dbReference type="SUPFAM" id="SSF56645">
    <property type="entry name" value="Acyl-CoA dehydrogenase NM domain-like"/>
    <property type="match status" value="1"/>
</dbReference>
<dbReference type="InterPro" id="IPR036250">
    <property type="entry name" value="AcylCo_DH-like_C"/>
</dbReference>
<evidence type="ECO:0000256" key="1">
    <source>
        <dbReference type="ARBA" id="ARBA00001974"/>
    </source>
</evidence>
<evidence type="ECO:0000259" key="8">
    <source>
        <dbReference type="Pfam" id="PF02771"/>
    </source>
</evidence>
<dbReference type="Gene3D" id="1.20.140.10">
    <property type="entry name" value="Butyryl-CoA Dehydrogenase, subunit A, domain 3"/>
    <property type="match status" value="1"/>
</dbReference>
<sequence length="441" mass="49544">MTEKRLHSLSSNFHTPRTSIPEAKYPHINIDPQYDAIKTLKIDEELTHDENRYHKKIRAICQSTTFDFIANYESATSDVKEFKKMFKKLGPGGLDVNGFGCANLSNVEVFLLILETFRLDASFGTEFLIHNSLAMRTIFDLGTKEQHHKYLTKMSSYEKIGCFALTEPGIGSDAASLLTTATRVEGGWLLNGEKRWIGGGLTADIIIVWARNEETKKINGFLVEGKSSGITASKIENKIALRIVQNANLRFTNCFVTDENRLQAEDFTGSTAKSLQNSRALVVFACSGILLGAYERAISYCTQRFQFDKTLTSFQLIQSKLMAVLGNLQSVILTSLHIAKLLDRKTADMKQISLAKAYCTQTLRKSVAICREVCGGNGIIYDYGVAISFLDAEVCFYLFIKILHKVIIFRILTPCWQAAWYSEKTQFANGLWLSVTQCLKY</sequence>
<dbReference type="InterPro" id="IPR037069">
    <property type="entry name" value="AcylCoA_DH/ox_N_sf"/>
</dbReference>
<dbReference type="PANTHER" id="PTHR43188:SF1">
    <property type="entry name" value="ACYL-COA DEHYDROGENASE"/>
    <property type="match status" value="1"/>
</dbReference>
<dbReference type="AlphaFoldDB" id="A0A3S8V359"/>
<dbReference type="SUPFAM" id="SSF47203">
    <property type="entry name" value="Acyl-CoA dehydrogenase C-terminal domain-like"/>
    <property type="match status" value="1"/>
</dbReference>
<evidence type="ECO:0000256" key="3">
    <source>
        <dbReference type="ARBA" id="ARBA00022630"/>
    </source>
</evidence>
<keyword evidence="4 5" id="KW-0274">FAD</keyword>
<dbReference type="GO" id="GO:0003995">
    <property type="term" value="F:acyl-CoA dehydrogenase activity"/>
    <property type="evidence" value="ECO:0007669"/>
    <property type="project" value="InterPro"/>
</dbReference>
<dbReference type="InterPro" id="IPR009100">
    <property type="entry name" value="AcylCoA_DH/oxidase_NM_dom_sf"/>
</dbReference>
<dbReference type="FunFam" id="2.40.110.10:FF:000013">
    <property type="entry name" value="Acyl-coenzyme A oxidase 4 peroxisomal"/>
    <property type="match status" value="1"/>
</dbReference>
<name>A0A3S8V359_9APIC</name>
<keyword evidence="5" id="KW-0560">Oxidoreductase</keyword>
<protein>
    <submittedName>
        <fullName evidence="9">Acyl-CoA oxidase</fullName>
    </submittedName>
</protein>
<proteinExistence type="evidence at transcript level"/>
<dbReference type="InterPro" id="IPR045008">
    <property type="entry name" value="ACX4-like"/>
</dbReference>
<reference evidence="9" key="1">
    <citation type="journal article" date="2018" name="Genome Biol. Evol.">
        <title>Nephromyces encodes a urate metabolism pathway and predicted peroxisomes, demonstrating these are not ancient losses of apicomplexans.</title>
        <authorList>
            <person name="Paight C."/>
            <person name="Slamovits C.H."/>
            <person name="Saffo M.B."/>
            <person name="Lane C.E."/>
        </authorList>
    </citation>
    <scope>NUCLEOTIDE SEQUENCE</scope>
    <source>
        <strain evidence="9">Neph378</strain>
    </source>
</reference>
<comment type="similarity">
    <text evidence="2 5">Belongs to the acyl-CoA dehydrogenase family.</text>
</comment>
<dbReference type="EMBL" id="MK266147">
    <property type="protein sequence ID" value="AZL94506.1"/>
    <property type="molecule type" value="mRNA"/>
</dbReference>
<dbReference type="InterPro" id="IPR013786">
    <property type="entry name" value="AcylCoA_DH/ox_N"/>
</dbReference>
<dbReference type="PANTHER" id="PTHR43188">
    <property type="entry name" value="ACYL-COENZYME A OXIDASE"/>
    <property type="match status" value="1"/>
</dbReference>
<dbReference type="InterPro" id="IPR009075">
    <property type="entry name" value="AcylCo_DH/oxidase_C"/>
</dbReference>